<dbReference type="NCBIfam" id="TIGR00638">
    <property type="entry name" value="Mop"/>
    <property type="match status" value="1"/>
</dbReference>
<keyword evidence="5" id="KW-1185">Reference proteome</keyword>
<dbReference type="SUPFAM" id="SSF50331">
    <property type="entry name" value="MOP-like"/>
    <property type="match status" value="1"/>
</dbReference>
<name>A0A0E9LTG4_9BACT</name>
<protein>
    <submittedName>
        <fullName evidence="4">Molybdate-binding domain of ModE</fullName>
    </submittedName>
</protein>
<keyword evidence="1 2" id="KW-0500">Molybdenum</keyword>
<gene>
    <name evidence="4" type="ORF">JCM15548_1655</name>
</gene>
<evidence type="ECO:0000313" key="5">
    <source>
        <dbReference type="Proteomes" id="UP000032900"/>
    </source>
</evidence>
<sequence>MKLSARNQLKGTIVKVEEGLITSKVILDLGNGNTISAIISKDAIADLELQPGKKAFAIIKSTEVIIGTPCDCHCDEAKDAKDGCGCGCK</sequence>
<dbReference type="InterPro" id="IPR008995">
    <property type="entry name" value="Mo/tungstate-bd_C_term_dom"/>
</dbReference>
<feature type="domain" description="Mop" evidence="3">
    <location>
        <begin position="2"/>
        <end position="68"/>
    </location>
</feature>
<dbReference type="RefSeq" id="WP_083984934.1">
    <property type="nucleotide sequence ID" value="NZ_BAZW01000003.1"/>
</dbReference>
<dbReference type="PROSITE" id="PS51866">
    <property type="entry name" value="MOP"/>
    <property type="match status" value="1"/>
</dbReference>
<evidence type="ECO:0000259" key="3">
    <source>
        <dbReference type="PROSITE" id="PS51866"/>
    </source>
</evidence>
<dbReference type="AlphaFoldDB" id="A0A0E9LTG4"/>
<evidence type="ECO:0000313" key="4">
    <source>
        <dbReference type="EMBL" id="GAO28549.1"/>
    </source>
</evidence>
<dbReference type="InterPro" id="IPR005116">
    <property type="entry name" value="Transp-assoc_OB_typ1"/>
</dbReference>
<proteinExistence type="predicted"/>
<evidence type="ECO:0000256" key="1">
    <source>
        <dbReference type="ARBA" id="ARBA00022505"/>
    </source>
</evidence>
<dbReference type="Proteomes" id="UP000032900">
    <property type="component" value="Unassembled WGS sequence"/>
</dbReference>
<dbReference type="STRING" id="1236989.JCM15548_1655"/>
<organism evidence="4 5">
    <name type="scientific">Geofilum rubicundum JCM 15548</name>
    <dbReference type="NCBI Taxonomy" id="1236989"/>
    <lineage>
        <taxon>Bacteria</taxon>
        <taxon>Pseudomonadati</taxon>
        <taxon>Bacteroidota</taxon>
        <taxon>Bacteroidia</taxon>
        <taxon>Marinilabiliales</taxon>
        <taxon>Marinilabiliaceae</taxon>
        <taxon>Geofilum</taxon>
    </lineage>
</organism>
<dbReference type="Pfam" id="PF03459">
    <property type="entry name" value="TOBE"/>
    <property type="match status" value="1"/>
</dbReference>
<dbReference type="InterPro" id="IPR004606">
    <property type="entry name" value="Mop_domain"/>
</dbReference>
<dbReference type="EMBL" id="BAZW01000003">
    <property type="protein sequence ID" value="GAO28549.1"/>
    <property type="molecule type" value="Genomic_DNA"/>
</dbReference>
<reference evidence="4 5" key="1">
    <citation type="journal article" date="2015" name="Microbes Environ.">
        <title>Distribution and evolution of nitrogen fixation genes in the phylum bacteroidetes.</title>
        <authorList>
            <person name="Inoue J."/>
            <person name="Oshima K."/>
            <person name="Suda W."/>
            <person name="Sakamoto M."/>
            <person name="Iino T."/>
            <person name="Noda S."/>
            <person name="Hongoh Y."/>
            <person name="Hattori M."/>
            <person name="Ohkuma M."/>
        </authorList>
    </citation>
    <scope>NUCLEOTIDE SEQUENCE [LARGE SCALE GENOMIC DNA]</scope>
    <source>
        <strain evidence="4">JCM 15548</strain>
    </source>
</reference>
<evidence type="ECO:0000256" key="2">
    <source>
        <dbReference type="PROSITE-ProRule" id="PRU01213"/>
    </source>
</evidence>
<accession>A0A0E9LTG4</accession>
<comment type="caution">
    <text evidence="4">The sequence shown here is derived from an EMBL/GenBank/DDBJ whole genome shotgun (WGS) entry which is preliminary data.</text>
</comment>
<dbReference type="GO" id="GO:0015689">
    <property type="term" value="P:molybdate ion transport"/>
    <property type="evidence" value="ECO:0007669"/>
    <property type="project" value="InterPro"/>
</dbReference>
<dbReference type="Gene3D" id="2.40.50.100">
    <property type="match status" value="1"/>
</dbReference>
<dbReference type="OrthoDB" id="122515at2"/>